<gene>
    <name evidence="1" type="ORF">PR048_018320</name>
</gene>
<accession>A0ABQ9HC38</accession>
<reference evidence="1 2" key="1">
    <citation type="submission" date="2023-02" db="EMBL/GenBank/DDBJ databases">
        <title>LHISI_Scaffold_Assembly.</title>
        <authorList>
            <person name="Stuart O.P."/>
            <person name="Cleave R."/>
            <person name="Magrath M.J.L."/>
            <person name="Mikheyev A.S."/>
        </authorList>
    </citation>
    <scope>NUCLEOTIDE SEQUENCE [LARGE SCALE GENOMIC DNA]</scope>
    <source>
        <strain evidence="1">Daus_M_001</strain>
        <tissue evidence="1">Leg muscle</tissue>
    </source>
</reference>
<protein>
    <submittedName>
        <fullName evidence="1">Uncharacterized protein</fullName>
    </submittedName>
</protein>
<keyword evidence="2" id="KW-1185">Reference proteome</keyword>
<organism evidence="1 2">
    <name type="scientific">Dryococelus australis</name>
    <dbReference type="NCBI Taxonomy" id="614101"/>
    <lineage>
        <taxon>Eukaryota</taxon>
        <taxon>Metazoa</taxon>
        <taxon>Ecdysozoa</taxon>
        <taxon>Arthropoda</taxon>
        <taxon>Hexapoda</taxon>
        <taxon>Insecta</taxon>
        <taxon>Pterygota</taxon>
        <taxon>Neoptera</taxon>
        <taxon>Polyneoptera</taxon>
        <taxon>Phasmatodea</taxon>
        <taxon>Verophasmatodea</taxon>
        <taxon>Anareolatae</taxon>
        <taxon>Phasmatidae</taxon>
        <taxon>Eurycanthinae</taxon>
        <taxon>Dryococelus</taxon>
    </lineage>
</organism>
<evidence type="ECO:0000313" key="1">
    <source>
        <dbReference type="EMBL" id="KAJ8881834.1"/>
    </source>
</evidence>
<sequence>MENIYLYLEQNSDECQFSLSDLMIQIEGEYSPDAKTVKAKLLQKYAENILIAVTVNKSQVICFRNTGYKLLTDTWCNNKQSDPKEERLRIARAAASIVLDDVRSQVYETNQYPPSDNFLQDVNTVIPKTLHTFFWKLF</sequence>
<proteinExistence type="predicted"/>
<evidence type="ECO:0000313" key="2">
    <source>
        <dbReference type="Proteomes" id="UP001159363"/>
    </source>
</evidence>
<dbReference type="EMBL" id="JARBHB010000006">
    <property type="protein sequence ID" value="KAJ8881834.1"/>
    <property type="molecule type" value="Genomic_DNA"/>
</dbReference>
<dbReference type="Proteomes" id="UP001159363">
    <property type="component" value="Chromosome 5"/>
</dbReference>
<comment type="caution">
    <text evidence="1">The sequence shown here is derived from an EMBL/GenBank/DDBJ whole genome shotgun (WGS) entry which is preliminary data.</text>
</comment>
<name>A0ABQ9HC38_9NEOP</name>